<keyword evidence="5" id="KW-1185">Reference proteome</keyword>
<feature type="region of interest" description="Disordered" evidence="2">
    <location>
        <begin position="89"/>
        <end position="115"/>
    </location>
</feature>
<gene>
    <name evidence="4" type="ORF">AABB24_009737</name>
</gene>
<name>A0ABD2UKS0_9SOLN</name>
<proteinExistence type="predicted"/>
<dbReference type="Gene3D" id="4.10.60.10">
    <property type="entry name" value="Zinc finger, CCHC-type"/>
    <property type="match status" value="1"/>
</dbReference>
<dbReference type="PANTHER" id="PTHR34676">
    <property type="entry name" value="DUF4219 DOMAIN-CONTAINING PROTEIN-RELATED"/>
    <property type="match status" value="1"/>
</dbReference>
<organism evidence="4 5">
    <name type="scientific">Solanum stoloniferum</name>
    <dbReference type="NCBI Taxonomy" id="62892"/>
    <lineage>
        <taxon>Eukaryota</taxon>
        <taxon>Viridiplantae</taxon>
        <taxon>Streptophyta</taxon>
        <taxon>Embryophyta</taxon>
        <taxon>Tracheophyta</taxon>
        <taxon>Spermatophyta</taxon>
        <taxon>Magnoliopsida</taxon>
        <taxon>eudicotyledons</taxon>
        <taxon>Gunneridae</taxon>
        <taxon>Pentapetalae</taxon>
        <taxon>asterids</taxon>
        <taxon>lamiids</taxon>
        <taxon>Solanales</taxon>
        <taxon>Solanaceae</taxon>
        <taxon>Solanoideae</taxon>
        <taxon>Solaneae</taxon>
        <taxon>Solanum</taxon>
    </lineage>
</organism>
<sequence length="382" mass="43854">MLMTQYENFCMKESETIHEMNSRFTSIINELRCLGEPIPPSKQVQKILKVLPKSCESKVNVITEAKELKILAMNELIRNLQTYELNKQQGSNMKEGKKEKSMALKTSSNDGTEEENEMAYITRRFQKIIKKHGGFQKKGSTSRVENANDLCHKCGKPGHFMRDCSSQKKETQDFRPRRRDQVLNHAKRKAHADQLVKKDLEVWGKTSSKFEEEADNHEDISMMVVEDDGTVFNSIFSLMEKSSDEEDLNEVTLFDLKNDLDTLPIKRLRKLADVQIDSVDELTSENLMISEKLSLYEDENSALNSQMSKLNVRRGILESGSLQPNEEPSTSEGGKRKLCNFEVELDEKRKTSESKLVASLERNSHLVKDLCKIKEELNHSLK</sequence>
<dbReference type="SUPFAM" id="SSF57756">
    <property type="entry name" value="Retrovirus zinc finger-like domains"/>
    <property type="match status" value="1"/>
</dbReference>
<dbReference type="PROSITE" id="PS50158">
    <property type="entry name" value="ZF_CCHC"/>
    <property type="match status" value="1"/>
</dbReference>
<accession>A0ABD2UKS0</accession>
<evidence type="ECO:0000256" key="1">
    <source>
        <dbReference type="PROSITE-ProRule" id="PRU00047"/>
    </source>
</evidence>
<dbReference type="SMART" id="SM00343">
    <property type="entry name" value="ZnF_C2HC"/>
    <property type="match status" value="1"/>
</dbReference>
<dbReference type="InterPro" id="IPR036875">
    <property type="entry name" value="Znf_CCHC_sf"/>
</dbReference>
<dbReference type="Proteomes" id="UP001627284">
    <property type="component" value="Unassembled WGS sequence"/>
</dbReference>
<dbReference type="PANTHER" id="PTHR34676:SF8">
    <property type="entry name" value="TRANSMEMBRANE PROTEIN"/>
    <property type="match status" value="1"/>
</dbReference>
<evidence type="ECO:0000313" key="5">
    <source>
        <dbReference type="Proteomes" id="UP001627284"/>
    </source>
</evidence>
<dbReference type="EMBL" id="JBJKTR010000005">
    <property type="protein sequence ID" value="KAL3369084.1"/>
    <property type="molecule type" value="Genomic_DNA"/>
</dbReference>
<evidence type="ECO:0000313" key="4">
    <source>
        <dbReference type="EMBL" id="KAL3369084.1"/>
    </source>
</evidence>
<protein>
    <recommendedName>
        <fullName evidence="3">CCHC-type domain-containing protein</fullName>
    </recommendedName>
</protein>
<evidence type="ECO:0000256" key="2">
    <source>
        <dbReference type="SAM" id="MobiDB-lite"/>
    </source>
</evidence>
<dbReference type="Pfam" id="PF14223">
    <property type="entry name" value="Retrotran_gag_2"/>
    <property type="match status" value="1"/>
</dbReference>
<evidence type="ECO:0000259" key="3">
    <source>
        <dbReference type="PROSITE" id="PS50158"/>
    </source>
</evidence>
<feature type="domain" description="CCHC-type" evidence="3">
    <location>
        <begin position="151"/>
        <end position="164"/>
    </location>
</feature>
<keyword evidence="1" id="KW-0862">Zinc</keyword>
<reference evidence="4 5" key="1">
    <citation type="submission" date="2024-05" db="EMBL/GenBank/DDBJ databases">
        <title>De novo assembly of an allotetraploid wild potato.</title>
        <authorList>
            <person name="Hosaka A.J."/>
        </authorList>
    </citation>
    <scope>NUCLEOTIDE SEQUENCE [LARGE SCALE GENOMIC DNA]</scope>
    <source>
        <tissue evidence="4">Young leaves</tissue>
    </source>
</reference>
<keyword evidence="1" id="KW-0863">Zinc-finger</keyword>
<dbReference type="InterPro" id="IPR001878">
    <property type="entry name" value="Znf_CCHC"/>
</dbReference>
<dbReference type="Pfam" id="PF00098">
    <property type="entry name" value="zf-CCHC"/>
    <property type="match status" value="1"/>
</dbReference>
<comment type="caution">
    <text evidence="4">The sequence shown here is derived from an EMBL/GenBank/DDBJ whole genome shotgun (WGS) entry which is preliminary data.</text>
</comment>
<dbReference type="AlphaFoldDB" id="A0ABD2UKS0"/>
<keyword evidence="1" id="KW-0479">Metal-binding</keyword>
<dbReference type="GO" id="GO:0008270">
    <property type="term" value="F:zinc ion binding"/>
    <property type="evidence" value="ECO:0007669"/>
    <property type="project" value="UniProtKB-KW"/>
</dbReference>